<dbReference type="InterPro" id="IPR041118">
    <property type="entry name" value="Rx_N"/>
</dbReference>
<keyword evidence="4" id="KW-0547">Nucleotide-binding</keyword>
<dbReference type="Pfam" id="PF08224">
    <property type="entry name" value="DUF1719"/>
    <property type="match status" value="1"/>
</dbReference>
<keyword evidence="2" id="KW-0433">Leucine-rich repeat</keyword>
<evidence type="ECO:0000256" key="4">
    <source>
        <dbReference type="ARBA" id="ARBA00022741"/>
    </source>
</evidence>
<keyword evidence="3" id="KW-0677">Repeat</keyword>
<evidence type="ECO:0000259" key="6">
    <source>
        <dbReference type="Pfam" id="PF18052"/>
    </source>
</evidence>
<name>A0A8T0QWH4_PANVG</name>
<keyword evidence="8" id="KW-1185">Reference proteome</keyword>
<evidence type="ECO:0000256" key="1">
    <source>
        <dbReference type="ARBA" id="ARBA00008894"/>
    </source>
</evidence>
<evidence type="ECO:0000313" key="8">
    <source>
        <dbReference type="Proteomes" id="UP000823388"/>
    </source>
</evidence>
<dbReference type="GO" id="GO:0000166">
    <property type="term" value="F:nucleotide binding"/>
    <property type="evidence" value="ECO:0007669"/>
    <property type="project" value="UniProtKB-KW"/>
</dbReference>
<accession>A0A8T0QWH4</accession>
<dbReference type="InterPro" id="IPR013181">
    <property type="entry name" value="DUF1719"/>
</dbReference>
<evidence type="ECO:0000313" key="7">
    <source>
        <dbReference type="EMBL" id="KAG2577275.1"/>
    </source>
</evidence>
<dbReference type="OrthoDB" id="693011at2759"/>
<dbReference type="SMART" id="SM01157">
    <property type="entry name" value="DUF1719"/>
    <property type="match status" value="1"/>
</dbReference>
<reference evidence="7" key="1">
    <citation type="submission" date="2020-05" db="EMBL/GenBank/DDBJ databases">
        <title>WGS assembly of Panicum virgatum.</title>
        <authorList>
            <person name="Lovell J.T."/>
            <person name="Jenkins J."/>
            <person name="Shu S."/>
            <person name="Juenger T.E."/>
            <person name="Schmutz J."/>
        </authorList>
    </citation>
    <scope>NUCLEOTIDE SEQUENCE</scope>
    <source>
        <strain evidence="7">AP13</strain>
    </source>
</reference>
<feature type="domain" description="Disease resistance N-terminal" evidence="6">
    <location>
        <begin position="10"/>
        <end position="96"/>
    </location>
</feature>
<proteinExistence type="inferred from homology"/>
<gene>
    <name evidence="7" type="ORF">PVAP13_6NG088900</name>
</gene>
<organism evidence="7 8">
    <name type="scientific">Panicum virgatum</name>
    <name type="common">Blackwell switchgrass</name>
    <dbReference type="NCBI Taxonomy" id="38727"/>
    <lineage>
        <taxon>Eukaryota</taxon>
        <taxon>Viridiplantae</taxon>
        <taxon>Streptophyta</taxon>
        <taxon>Embryophyta</taxon>
        <taxon>Tracheophyta</taxon>
        <taxon>Spermatophyta</taxon>
        <taxon>Magnoliopsida</taxon>
        <taxon>Liliopsida</taxon>
        <taxon>Poales</taxon>
        <taxon>Poaceae</taxon>
        <taxon>PACMAD clade</taxon>
        <taxon>Panicoideae</taxon>
        <taxon>Panicodae</taxon>
        <taxon>Paniceae</taxon>
        <taxon>Panicinae</taxon>
        <taxon>Panicum</taxon>
        <taxon>Panicum sect. Hiantes</taxon>
    </lineage>
</organism>
<dbReference type="Proteomes" id="UP000823388">
    <property type="component" value="Chromosome 6N"/>
</dbReference>
<dbReference type="AlphaFoldDB" id="A0A8T0QWH4"/>
<sequence length="314" mass="36617">MAEIVRSAVVQETVSQIITNLVQSYEEKEESNANRNLERLEMAHIRLEAALETSEKWQITDASLLRWRRKLKRAAQECDDTLHKCKQRILDDEEIEKRVRDSPFPVRIAHTTKSFVFSIFSPNKDESNISVVRRFEWFADGGSEFLRLVELGGTPNCHMPFDPLIRHLLTGKKLQHRIIRANKCPLFLQLVPFITAEHRIEARLIFIQTDGNVSEDDFFLSIMLQLSESTDIVGTAIKCLQPYAPLFKSTVETVRKELIQQATEDFSWVPHVDTHHKEHWDNVHSFGTDWFRLNPLCCKQNDQHKFYHGFMVES</sequence>
<dbReference type="GO" id="GO:0006952">
    <property type="term" value="P:defense response"/>
    <property type="evidence" value="ECO:0007669"/>
    <property type="project" value="UniProtKB-KW"/>
</dbReference>
<comment type="caution">
    <text evidence="7">The sequence shown here is derived from an EMBL/GenBank/DDBJ whole genome shotgun (WGS) entry which is preliminary data.</text>
</comment>
<dbReference type="PANTHER" id="PTHR33377">
    <property type="entry name" value="OS10G0134700 PROTEIN-RELATED"/>
    <property type="match status" value="1"/>
</dbReference>
<dbReference type="PANTHER" id="PTHR33377:SF3">
    <property type="entry name" value="WW DOMAIN-CONTAINING PROTEIN"/>
    <property type="match status" value="1"/>
</dbReference>
<evidence type="ECO:0000256" key="2">
    <source>
        <dbReference type="ARBA" id="ARBA00022614"/>
    </source>
</evidence>
<evidence type="ECO:0000256" key="5">
    <source>
        <dbReference type="ARBA" id="ARBA00022821"/>
    </source>
</evidence>
<protein>
    <recommendedName>
        <fullName evidence="6">Disease resistance N-terminal domain-containing protein</fullName>
    </recommendedName>
</protein>
<evidence type="ECO:0000256" key="3">
    <source>
        <dbReference type="ARBA" id="ARBA00022737"/>
    </source>
</evidence>
<dbReference type="Pfam" id="PF18052">
    <property type="entry name" value="Rx_N"/>
    <property type="match status" value="1"/>
</dbReference>
<comment type="similarity">
    <text evidence="1">Belongs to the disease resistance NB-LRR family.</text>
</comment>
<dbReference type="EMBL" id="CM029048">
    <property type="protein sequence ID" value="KAG2577275.1"/>
    <property type="molecule type" value="Genomic_DNA"/>
</dbReference>
<keyword evidence="5" id="KW-0611">Plant defense</keyword>